<dbReference type="EMBL" id="MHIF01000005">
    <property type="protein sequence ID" value="OGY49082.1"/>
    <property type="molecule type" value="Genomic_DNA"/>
</dbReference>
<evidence type="ECO:0000313" key="1">
    <source>
        <dbReference type="EMBL" id="OGY49082.1"/>
    </source>
</evidence>
<evidence type="ECO:0000313" key="2">
    <source>
        <dbReference type="Proteomes" id="UP000178432"/>
    </source>
</evidence>
<name>A0A1G1Y9T0_9BACT</name>
<gene>
    <name evidence="1" type="ORF">A2663_04795</name>
</gene>
<dbReference type="AlphaFoldDB" id="A0A1G1Y9T0"/>
<protein>
    <submittedName>
        <fullName evidence="1">Uncharacterized protein</fullName>
    </submittedName>
</protein>
<comment type="caution">
    <text evidence="1">The sequence shown here is derived from an EMBL/GenBank/DDBJ whole genome shotgun (WGS) entry which is preliminary data.</text>
</comment>
<reference evidence="1 2" key="1">
    <citation type="journal article" date="2016" name="Nat. Commun.">
        <title>Thousands of microbial genomes shed light on interconnected biogeochemical processes in an aquifer system.</title>
        <authorList>
            <person name="Anantharaman K."/>
            <person name="Brown C.T."/>
            <person name="Hug L.A."/>
            <person name="Sharon I."/>
            <person name="Castelle C.J."/>
            <person name="Probst A.J."/>
            <person name="Thomas B.C."/>
            <person name="Singh A."/>
            <person name="Wilkins M.J."/>
            <person name="Karaoz U."/>
            <person name="Brodie E.L."/>
            <person name="Williams K.H."/>
            <person name="Hubbard S.S."/>
            <person name="Banfield J.F."/>
        </authorList>
    </citation>
    <scope>NUCLEOTIDE SEQUENCE [LARGE SCALE GENOMIC DNA]</scope>
</reference>
<accession>A0A1G1Y9T0</accession>
<dbReference type="Proteomes" id="UP000178432">
    <property type="component" value="Unassembled WGS sequence"/>
</dbReference>
<sequence length="96" mass="11292">MARDNFKPAVKKSPAVIDSKKSIAPLMAGYAAQPKKVRKIIDIYREIFEESKYLFIYEKSHFEKLLGKYFKVRRVKNCQKHYACRSVFPGYLLTKK</sequence>
<organism evidence="1 2">
    <name type="scientific">Candidatus Buchananbacteria bacterium RIFCSPHIGHO2_01_FULL_46_12</name>
    <dbReference type="NCBI Taxonomy" id="1797536"/>
    <lineage>
        <taxon>Bacteria</taxon>
        <taxon>Candidatus Buchananiibacteriota</taxon>
    </lineage>
</organism>
<proteinExistence type="predicted"/>